<evidence type="ECO:0000256" key="12">
    <source>
        <dbReference type="ARBA" id="ARBA00023027"/>
    </source>
</evidence>
<dbReference type="GO" id="GO:0005886">
    <property type="term" value="C:plasma membrane"/>
    <property type="evidence" value="ECO:0007669"/>
    <property type="project" value="UniProtKB-SubCell"/>
</dbReference>
<feature type="signal peptide" evidence="18">
    <location>
        <begin position="1"/>
        <end position="20"/>
    </location>
</feature>
<keyword evidence="21" id="KW-1185">Reference proteome</keyword>
<dbReference type="InterPro" id="IPR003834">
    <property type="entry name" value="Cyt_c_assmbl_TM_dom"/>
</dbReference>
<dbReference type="Gene3D" id="2.60.40.1250">
    <property type="entry name" value="Thiol:disulfide interchange protein DsbD, N-terminal domain"/>
    <property type="match status" value="1"/>
</dbReference>
<comment type="similarity">
    <text evidence="2 18">Belongs to the thioredoxin family. DsbD subfamily.</text>
</comment>
<evidence type="ECO:0000256" key="3">
    <source>
        <dbReference type="ARBA" id="ARBA00022448"/>
    </source>
</evidence>
<dbReference type="KEGG" id="apac:S7S_05435"/>
<comment type="catalytic activity">
    <reaction evidence="16 18">
        <text>[protein]-dithiol + NAD(+) = [protein]-disulfide + NADH + H(+)</text>
        <dbReference type="Rhea" id="RHEA:18749"/>
        <dbReference type="Rhea" id="RHEA-COMP:10593"/>
        <dbReference type="Rhea" id="RHEA-COMP:10594"/>
        <dbReference type="ChEBI" id="CHEBI:15378"/>
        <dbReference type="ChEBI" id="CHEBI:29950"/>
        <dbReference type="ChEBI" id="CHEBI:50058"/>
        <dbReference type="ChEBI" id="CHEBI:57540"/>
        <dbReference type="ChEBI" id="CHEBI:57945"/>
        <dbReference type="EC" id="1.8.1.8"/>
    </reaction>
</comment>
<feature type="transmembrane region" description="Helical" evidence="18">
    <location>
        <begin position="359"/>
        <end position="377"/>
    </location>
</feature>
<comment type="catalytic activity">
    <reaction evidence="17 18">
        <text>[protein]-dithiol + NADP(+) = [protein]-disulfide + NADPH + H(+)</text>
        <dbReference type="Rhea" id="RHEA:18753"/>
        <dbReference type="Rhea" id="RHEA-COMP:10593"/>
        <dbReference type="Rhea" id="RHEA-COMP:10594"/>
        <dbReference type="ChEBI" id="CHEBI:15378"/>
        <dbReference type="ChEBI" id="CHEBI:29950"/>
        <dbReference type="ChEBI" id="CHEBI:50058"/>
        <dbReference type="ChEBI" id="CHEBI:57783"/>
        <dbReference type="ChEBI" id="CHEBI:58349"/>
        <dbReference type="EC" id="1.8.1.8"/>
    </reaction>
</comment>
<keyword evidence="12 18" id="KW-0520">NAD</keyword>
<dbReference type="EC" id="1.8.1.8" evidence="18"/>
<dbReference type="PANTHER" id="PTHR32234:SF0">
    <property type="entry name" value="THIOL:DISULFIDE INTERCHANGE PROTEIN DSBD"/>
    <property type="match status" value="1"/>
</dbReference>
<evidence type="ECO:0000256" key="5">
    <source>
        <dbReference type="ARBA" id="ARBA00022519"/>
    </source>
</evidence>
<evidence type="ECO:0000256" key="13">
    <source>
        <dbReference type="ARBA" id="ARBA00023136"/>
    </source>
</evidence>
<feature type="transmembrane region" description="Helical" evidence="18">
    <location>
        <begin position="285"/>
        <end position="315"/>
    </location>
</feature>
<evidence type="ECO:0000256" key="15">
    <source>
        <dbReference type="ARBA" id="ARBA00023284"/>
    </source>
</evidence>
<protein>
    <recommendedName>
        <fullName evidence="18">Thiol:disulfide interchange protein DsbD</fullName>
        <ecNumber evidence="18">1.8.1.8</ecNumber>
    </recommendedName>
    <alternativeName>
        <fullName evidence="18">Protein-disulfide reductase</fullName>
        <shortName evidence="18">Disulfide reductase</shortName>
    </alternativeName>
</protein>
<dbReference type="PROSITE" id="PS51352">
    <property type="entry name" value="THIOREDOXIN_2"/>
    <property type="match status" value="1"/>
</dbReference>
<dbReference type="Pfam" id="PF02683">
    <property type="entry name" value="DsbD_TM"/>
    <property type="match status" value="1"/>
</dbReference>
<feature type="transmembrane region" description="Helical" evidence="18">
    <location>
        <begin position="383"/>
        <end position="403"/>
    </location>
</feature>
<keyword evidence="13 18" id="KW-0472">Membrane</keyword>
<evidence type="ECO:0000256" key="7">
    <source>
        <dbReference type="ARBA" id="ARBA00022729"/>
    </source>
</evidence>
<accession>A0A0B4XME8</accession>
<keyword evidence="3 18" id="KW-0813">Transport</keyword>
<dbReference type="CDD" id="cd02953">
    <property type="entry name" value="DsbDgamma"/>
    <property type="match status" value="1"/>
</dbReference>
<dbReference type="GO" id="GO:0047134">
    <property type="term" value="F:protein-disulfide reductase [NAD(P)H] activity"/>
    <property type="evidence" value="ECO:0007669"/>
    <property type="project" value="UniProtKB-UniRule"/>
</dbReference>
<evidence type="ECO:0000256" key="4">
    <source>
        <dbReference type="ARBA" id="ARBA00022475"/>
    </source>
</evidence>
<dbReference type="HOGENOM" id="CLU_014657_3_0_6"/>
<dbReference type="InterPro" id="IPR036929">
    <property type="entry name" value="DsbDN_sf"/>
</dbReference>
<comment type="caution">
    <text evidence="18">Lacks conserved residue(s) required for the propagation of feature annotation.</text>
</comment>
<dbReference type="SUPFAM" id="SSF74863">
    <property type="entry name" value="Thiol:disulfide interchange protein DsbD, N-terminal domain (DsbD-alpha)"/>
    <property type="match status" value="1"/>
</dbReference>
<keyword evidence="7 18" id="KW-0732">Signal</keyword>
<evidence type="ECO:0000256" key="17">
    <source>
        <dbReference type="ARBA" id="ARBA00047804"/>
    </source>
</evidence>
<dbReference type="PANTHER" id="PTHR32234">
    <property type="entry name" value="THIOL:DISULFIDE INTERCHANGE PROTEIN DSBD"/>
    <property type="match status" value="1"/>
</dbReference>
<keyword evidence="8 18" id="KW-0201">Cytochrome c-type biogenesis</keyword>
<feature type="disulfide bond" description="Redox-active" evidence="18">
    <location>
        <begin position="117"/>
        <end position="123"/>
    </location>
</feature>
<dbReference type="NCBIfam" id="NF001419">
    <property type="entry name" value="PRK00293.1"/>
    <property type="match status" value="1"/>
</dbReference>
<dbReference type="SUPFAM" id="SSF52833">
    <property type="entry name" value="Thioredoxin-like"/>
    <property type="match status" value="1"/>
</dbReference>
<keyword evidence="15 18" id="KW-0676">Redox-active center</keyword>
<keyword evidence="6 18" id="KW-0812">Transmembrane</keyword>
<keyword evidence="4 18" id="KW-1003">Cell membrane</keyword>
<sequence length="585" mass="62044" precursor="true">MVRSVMLVVLGLCCVVLARADFLQASFLQPDQAFRYQLTPGDDGLVTLHWDIADGYYLYRKAFEINGTPAPLAAIDFPQGEMIEDEFFGASEVYFHQAVIEIRPGAARTLSLTWQGCAEAGLCYPPQHASVTLPGVNGPDMNEPDVPAPAEDQQLAATLADGHLLWGVAAFFGLGLLLAFTPCVLPMLPVLSALVVGRQARGWQGFTLALAYVLPMALTYAALGVATALAGASMQAVFQQPWVVSLFAVLFVLLALAMFGFFTLQWPGWLRDRLNRAGERQRGGTLLSAAAMGVLSAFLMGPCMTAPLAGALLYIAESGDVMQGGLALFALGLGMGVPLLLVATAGAHLLPKPGGWMDAVKTGFGFVLLGMALWFMARLLPSALVLALWGTLLLSAALMLWRATGQVRAPVTPGGLLAGALALLAGVWSLLMLGGAAVGGESPWQPLAPLARAAAPGSENDFMARFQPVPDVATLTTQLANAGARGQWTLVDFYADWCVSCHVIEAEVFGDPAVQAALDSVQLLRPDVTANNADDRALMQRYGIIGPPTLLLIGPDGEERRAQRVMGEINAADFLARWQAATEQE</sequence>
<dbReference type="InterPro" id="IPR017937">
    <property type="entry name" value="Thioredoxin_CS"/>
</dbReference>
<dbReference type="RefSeq" id="WP_008737481.1">
    <property type="nucleotide sequence ID" value="NZ_CP004387.1"/>
</dbReference>
<evidence type="ECO:0000256" key="16">
    <source>
        <dbReference type="ARBA" id="ARBA00047388"/>
    </source>
</evidence>
<keyword evidence="14 18" id="KW-1015">Disulfide bond</keyword>
<dbReference type="InterPro" id="IPR035671">
    <property type="entry name" value="DsbD_gamma"/>
</dbReference>
<proteinExistence type="inferred from homology"/>
<evidence type="ECO:0000259" key="19">
    <source>
        <dbReference type="PROSITE" id="PS51352"/>
    </source>
</evidence>
<comment type="function">
    <text evidence="18">Required to facilitate the formation of correct disulfide bonds in some periplasmic proteins and for the assembly of the periplasmic c-type cytochromes. Acts by transferring electrons from cytoplasmic thioredoxin to the periplasm. This transfer involves a cascade of disulfide bond formation and reduction steps.</text>
</comment>
<feature type="transmembrane region" description="Helical" evidence="18">
    <location>
        <begin position="164"/>
        <end position="197"/>
    </location>
</feature>
<evidence type="ECO:0000256" key="8">
    <source>
        <dbReference type="ARBA" id="ARBA00022748"/>
    </source>
</evidence>
<dbReference type="Proteomes" id="UP000006764">
    <property type="component" value="Chromosome"/>
</dbReference>
<dbReference type="InterPro" id="IPR013766">
    <property type="entry name" value="Thioredoxin_domain"/>
</dbReference>
<keyword evidence="11 18" id="KW-0560">Oxidoreductase</keyword>
<dbReference type="InterPro" id="IPR028250">
    <property type="entry name" value="DsbDN"/>
</dbReference>
<dbReference type="GO" id="GO:0017004">
    <property type="term" value="P:cytochrome complex assembly"/>
    <property type="evidence" value="ECO:0007669"/>
    <property type="project" value="UniProtKB-UniRule"/>
</dbReference>
<dbReference type="HAMAP" id="MF_00399">
    <property type="entry name" value="DbsD"/>
    <property type="match status" value="1"/>
</dbReference>
<dbReference type="Gene3D" id="3.40.30.10">
    <property type="entry name" value="Glutaredoxin"/>
    <property type="match status" value="1"/>
</dbReference>
<evidence type="ECO:0000256" key="14">
    <source>
        <dbReference type="ARBA" id="ARBA00023157"/>
    </source>
</evidence>
<dbReference type="Pfam" id="PF11412">
    <property type="entry name" value="DsbD_N"/>
    <property type="match status" value="1"/>
</dbReference>
<dbReference type="OrthoDB" id="9811036at2"/>
<comment type="subcellular location">
    <subcellularLocation>
        <location evidence="1 18">Cell inner membrane</location>
        <topology evidence="1 18">Multi-pass membrane protein</topology>
    </subcellularLocation>
</comment>
<gene>
    <name evidence="18" type="primary">dsbD</name>
    <name evidence="20" type="ORF">S7S_05435</name>
</gene>
<organism evidence="20 21">
    <name type="scientific">Isoalcanivorax pacificus W11-5</name>
    <dbReference type="NCBI Taxonomy" id="391936"/>
    <lineage>
        <taxon>Bacteria</taxon>
        <taxon>Pseudomonadati</taxon>
        <taxon>Pseudomonadota</taxon>
        <taxon>Gammaproteobacteria</taxon>
        <taxon>Oceanospirillales</taxon>
        <taxon>Alcanivoracaceae</taxon>
        <taxon>Isoalcanivorax</taxon>
    </lineage>
</organism>
<dbReference type="AlphaFoldDB" id="A0A0B4XME8"/>
<dbReference type="PROSITE" id="PS00194">
    <property type="entry name" value="THIOREDOXIN_1"/>
    <property type="match status" value="1"/>
</dbReference>
<dbReference type="Pfam" id="PF13899">
    <property type="entry name" value="Thioredoxin_7"/>
    <property type="match status" value="1"/>
</dbReference>
<feature type="transmembrane region" description="Helical" evidence="18">
    <location>
        <begin position="242"/>
        <end position="264"/>
    </location>
</feature>
<keyword evidence="10 18" id="KW-1133">Transmembrane helix</keyword>
<evidence type="ECO:0000256" key="2">
    <source>
        <dbReference type="ARBA" id="ARBA00007241"/>
    </source>
</evidence>
<dbReference type="GO" id="GO:0045454">
    <property type="term" value="P:cell redox homeostasis"/>
    <property type="evidence" value="ECO:0007669"/>
    <property type="project" value="TreeGrafter"/>
</dbReference>
<evidence type="ECO:0000313" key="21">
    <source>
        <dbReference type="Proteomes" id="UP000006764"/>
    </source>
</evidence>
<evidence type="ECO:0000256" key="10">
    <source>
        <dbReference type="ARBA" id="ARBA00022989"/>
    </source>
</evidence>
<evidence type="ECO:0000256" key="9">
    <source>
        <dbReference type="ARBA" id="ARBA00022982"/>
    </source>
</evidence>
<feature type="transmembrane region" description="Helical" evidence="18">
    <location>
        <begin position="415"/>
        <end position="438"/>
    </location>
</feature>
<keyword evidence="5 18" id="KW-0997">Cell inner membrane</keyword>
<feature type="disulfide bond" description="Redox-active" evidence="18">
    <location>
        <begin position="498"/>
        <end position="501"/>
    </location>
</feature>
<dbReference type="InterPro" id="IPR022910">
    <property type="entry name" value="Thiol_diS_interchange_DbsD"/>
</dbReference>
<reference evidence="20 21" key="1">
    <citation type="journal article" date="2012" name="J. Bacteriol.">
        <title>Genome sequence of an alkane-degrading bacterium, Alcanivorax pacificus type strain W11-5, isolated from deep sea sediment.</title>
        <authorList>
            <person name="Lai Q."/>
            <person name="Shao Z."/>
        </authorList>
    </citation>
    <scope>NUCLEOTIDE SEQUENCE [LARGE SCALE GENOMIC DNA]</scope>
    <source>
        <strain evidence="20 21">W11-5</strain>
    </source>
</reference>
<evidence type="ECO:0000256" key="6">
    <source>
        <dbReference type="ARBA" id="ARBA00022692"/>
    </source>
</evidence>
<keyword evidence="9 18" id="KW-0249">Electron transport</keyword>
<evidence type="ECO:0000256" key="1">
    <source>
        <dbReference type="ARBA" id="ARBA00004429"/>
    </source>
</evidence>
<name>A0A0B4XME8_9GAMM</name>
<evidence type="ECO:0000256" key="18">
    <source>
        <dbReference type="HAMAP-Rule" id="MF_00399"/>
    </source>
</evidence>
<feature type="transmembrane region" description="Helical" evidence="18">
    <location>
        <begin position="327"/>
        <end position="347"/>
    </location>
</feature>
<evidence type="ECO:0000313" key="20">
    <source>
        <dbReference type="EMBL" id="AJD47507.1"/>
    </source>
</evidence>
<dbReference type="EMBL" id="CP004387">
    <property type="protein sequence ID" value="AJD47507.1"/>
    <property type="molecule type" value="Genomic_DNA"/>
</dbReference>
<dbReference type="STRING" id="391936.S7S_05435"/>
<feature type="domain" description="Thioredoxin" evidence="19">
    <location>
        <begin position="444"/>
        <end position="583"/>
    </location>
</feature>
<evidence type="ECO:0000256" key="11">
    <source>
        <dbReference type="ARBA" id="ARBA00023002"/>
    </source>
</evidence>
<feature type="chain" id="PRO_5008984836" description="Thiol:disulfide interchange protein DsbD" evidence="18">
    <location>
        <begin position="21"/>
        <end position="585"/>
    </location>
</feature>
<feature type="transmembrane region" description="Helical" evidence="18">
    <location>
        <begin position="209"/>
        <end position="230"/>
    </location>
</feature>
<dbReference type="InterPro" id="IPR036249">
    <property type="entry name" value="Thioredoxin-like_sf"/>
</dbReference>
<dbReference type="GO" id="GO:0009055">
    <property type="term" value="F:electron transfer activity"/>
    <property type="evidence" value="ECO:0007669"/>
    <property type="project" value="UniProtKB-UniRule"/>
</dbReference>